<sequence>MSKKSILLDRMTPITDYPNTRVASLYHTTPISSITANNDGTFLFTASWNAIIGVWNTGVSDVNQVPLEDVGEERKNTRKVANEEEPPVRKRPEEAMKPHTIRVPRALFSPSSLSNNLDYNCGLDSTVQTWDASAGLRTSTMTPPQKPVHGHCCTSRRKRAASTGYTAFVLIYELVTQAQHQYRVLPTLVAHPTDERRFMSGSYDRIIRI</sequence>
<dbReference type="InterPro" id="IPR001680">
    <property type="entry name" value="WD40_rpt"/>
</dbReference>
<proteinExistence type="predicted"/>
<dbReference type="Proteomes" id="UP001050691">
    <property type="component" value="Unassembled WGS sequence"/>
</dbReference>
<dbReference type="SMART" id="SM00320">
    <property type="entry name" value="WD40"/>
    <property type="match status" value="1"/>
</dbReference>
<feature type="repeat" description="WD" evidence="1">
    <location>
        <begin position="24"/>
        <end position="56"/>
    </location>
</feature>
<dbReference type="InterPro" id="IPR036322">
    <property type="entry name" value="WD40_repeat_dom_sf"/>
</dbReference>
<name>A0AAV4ZXV0_9AGAM</name>
<accession>A0AAV4ZXV0</accession>
<dbReference type="PROSITE" id="PS50082">
    <property type="entry name" value="WD_REPEATS_2"/>
    <property type="match status" value="1"/>
</dbReference>
<evidence type="ECO:0000256" key="2">
    <source>
        <dbReference type="SAM" id="MobiDB-lite"/>
    </source>
</evidence>
<gene>
    <name evidence="3" type="ORF">Clacol_001219</name>
</gene>
<evidence type="ECO:0000313" key="4">
    <source>
        <dbReference type="Proteomes" id="UP001050691"/>
    </source>
</evidence>
<dbReference type="SUPFAM" id="SSF50978">
    <property type="entry name" value="WD40 repeat-like"/>
    <property type="match status" value="1"/>
</dbReference>
<keyword evidence="1" id="KW-0853">WD repeat</keyword>
<feature type="compositionally biased region" description="Basic and acidic residues" evidence="2">
    <location>
        <begin position="72"/>
        <end position="91"/>
    </location>
</feature>
<keyword evidence="4" id="KW-1185">Reference proteome</keyword>
<dbReference type="InterPro" id="IPR015943">
    <property type="entry name" value="WD40/YVTN_repeat-like_dom_sf"/>
</dbReference>
<evidence type="ECO:0000256" key="1">
    <source>
        <dbReference type="PROSITE-ProRule" id="PRU00221"/>
    </source>
</evidence>
<evidence type="ECO:0000313" key="3">
    <source>
        <dbReference type="EMBL" id="GJJ07021.1"/>
    </source>
</evidence>
<comment type="caution">
    <text evidence="3">The sequence shown here is derived from an EMBL/GenBank/DDBJ whole genome shotgun (WGS) entry which is preliminary data.</text>
</comment>
<dbReference type="EMBL" id="BPWL01000002">
    <property type="protein sequence ID" value="GJJ07021.1"/>
    <property type="molecule type" value="Genomic_DNA"/>
</dbReference>
<dbReference type="Pfam" id="PF00400">
    <property type="entry name" value="WD40"/>
    <property type="match status" value="1"/>
</dbReference>
<organism evidence="3 4">
    <name type="scientific">Clathrus columnatus</name>
    <dbReference type="NCBI Taxonomy" id="1419009"/>
    <lineage>
        <taxon>Eukaryota</taxon>
        <taxon>Fungi</taxon>
        <taxon>Dikarya</taxon>
        <taxon>Basidiomycota</taxon>
        <taxon>Agaricomycotina</taxon>
        <taxon>Agaricomycetes</taxon>
        <taxon>Phallomycetidae</taxon>
        <taxon>Phallales</taxon>
        <taxon>Clathraceae</taxon>
        <taxon>Clathrus</taxon>
    </lineage>
</organism>
<dbReference type="AlphaFoldDB" id="A0AAV4ZXV0"/>
<reference evidence="3" key="1">
    <citation type="submission" date="2021-10" db="EMBL/GenBank/DDBJ databases">
        <title>De novo Genome Assembly of Clathrus columnatus (Basidiomycota, Fungi) Using Illumina and Nanopore Sequence Data.</title>
        <authorList>
            <person name="Ogiso-Tanaka E."/>
            <person name="Itagaki H."/>
            <person name="Hosoya T."/>
            <person name="Hosaka K."/>
        </authorList>
    </citation>
    <scope>NUCLEOTIDE SEQUENCE</scope>
    <source>
        <strain evidence="3">MO-923</strain>
    </source>
</reference>
<protein>
    <submittedName>
        <fullName evidence="3">Uncharacterized protein</fullName>
    </submittedName>
</protein>
<feature type="region of interest" description="Disordered" evidence="2">
    <location>
        <begin position="70"/>
        <end position="91"/>
    </location>
</feature>
<dbReference type="Gene3D" id="2.130.10.10">
    <property type="entry name" value="YVTN repeat-like/Quinoprotein amine dehydrogenase"/>
    <property type="match status" value="1"/>
</dbReference>